<gene>
    <name evidence="2" type="ORF">NE632_02710</name>
    <name evidence="1" type="ORF">RBI_I01695</name>
</gene>
<organism evidence="2 4">
    <name type="scientific">Ruminococcus bicirculans</name>
    <name type="common">ex Wegman et al. 2014</name>
    <dbReference type="NCBI Taxonomy" id="1160721"/>
    <lineage>
        <taxon>Bacteria</taxon>
        <taxon>Bacillati</taxon>
        <taxon>Bacillota</taxon>
        <taxon>Clostridia</taxon>
        <taxon>Eubacteriales</taxon>
        <taxon>Oscillospiraceae</taxon>
        <taxon>Ruminococcus</taxon>
    </lineage>
</organism>
<evidence type="ECO:0000313" key="1">
    <source>
        <dbReference type="EMBL" id="CCO05397.1"/>
    </source>
</evidence>
<evidence type="ECO:0000313" key="2">
    <source>
        <dbReference type="EMBL" id="MCQ5152206.1"/>
    </source>
</evidence>
<keyword evidence="3" id="KW-1185">Reference proteome</keyword>
<accession>A0AAW5KGS7</accession>
<protein>
    <submittedName>
        <fullName evidence="2">Uncharacterized protein</fullName>
    </submittedName>
</protein>
<dbReference type="RefSeq" id="WP_038672344.1">
    <property type="nucleotide sequence ID" value="NZ_HF545616.1"/>
</dbReference>
<dbReference type="EMBL" id="HF545616">
    <property type="protein sequence ID" value="CCO05397.1"/>
    <property type="molecule type" value="Genomic_DNA"/>
</dbReference>
<proteinExistence type="predicted"/>
<reference evidence="2" key="2">
    <citation type="submission" date="2022-06" db="EMBL/GenBank/DDBJ databases">
        <title>Isolation of gut microbiota from human fecal samples.</title>
        <authorList>
            <person name="Pamer E.G."/>
            <person name="Barat B."/>
            <person name="Waligurski E."/>
            <person name="Medina S."/>
            <person name="Paddock L."/>
            <person name="Mostad J."/>
        </authorList>
    </citation>
    <scope>NUCLEOTIDE SEQUENCE</scope>
    <source>
        <strain evidence="2">DFI.5.57</strain>
    </source>
</reference>
<dbReference type="KEGG" id="rus:RBI_I01695"/>
<reference evidence="1 3" key="1">
    <citation type="journal article" date="2014" name="Int. J. Syst. Evol. Microbiol.">
        <title>Complete genome of a new Firmicutes species belonging to the dominant human colonic microbiota ('Ruminococcus bicirculans') reveals two chromosomes and a selective capacity to utilize plant glucans.</title>
        <authorList>
            <consortium name="NISC Comparative Sequencing Program"/>
            <person name="Wegmann U."/>
            <person name="Louis P."/>
            <person name="Goesmann A."/>
            <person name="Henrissat B."/>
            <person name="Duncan S.H."/>
            <person name="Flint H.J."/>
        </authorList>
    </citation>
    <scope>NUCLEOTIDE SEQUENCE [LARGE SCALE GENOMIC DNA]</scope>
    <source>
        <strain evidence="1 3">80/3</strain>
    </source>
</reference>
<evidence type="ECO:0000313" key="4">
    <source>
        <dbReference type="Proteomes" id="UP001206236"/>
    </source>
</evidence>
<name>A0AAW5KGS7_9FIRM</name>
<dbReference type="AlphaFoldDB" id="A0AAW5KGS7"/>
<evidence type="ECO:0000313" key="3">
    <source>
        <dbReference type="Proteomes" id="UP000027600"/>
    </source>
</evidence>
<dbReference type="Proteomes" id="UP001206236">
    <property type="component" value="Unassembled WGS sequence"/>
</dbReference>
<sequence length="90" mass="10889">MELGQKGKGRTFKLYHDVPERYKATEHMNEELIRMIKLRIQGLSAEVEKFTEQLKKDGYHFLMESDDYPNRNSEYVRRYVEVMLDEDQDQ</sequence>
<dbReference type="Proteomes" id="UP000027600">
    <property type="component" value="Chromosome I"/>
</dbReference>
<dbReference type="EMBL" id="JANGCN010000004">
    <property type="protein sequence ID" value="MCQ5152206.1"/>
    <property type="molecule type" value="Genomic_DNA"/>
</dbReference>